<dbReference type="STRING" id="1408416.GCA_000702765_00961"/>
<name>A0A449BJK6_9MOLU</name>
<dbReference type="EMBL" id="LR215050">
    <property type="protein sequence ID" value="VEU82507.1"/>
    <property type="molecule type" value="Genomic_DNA"/>
</dbReference>
<dbReference type="Proteomes" id="UP000290909">
    <property type="component" value="Chromosome"/>
</dbReference>
<proteinExistence type="predicted"/>
<keyword evidence="1" id="KW-0472">Membrane</keyword>
<evidence type="ECO:0000313" key="3">
    <source>
        <dbReference type="Proteomes" id="UP000290909"/>
    </source>
</evidence>
<keyword evidence="3" id="KW-1185">Reference proteome</keyword>
<dbReference type="KEGG" id="ahk:NCTC10172_00521"/>
<accession>A0A449BJK6</accession>
<keyword evidence="1" id="KW-1133">Transmembrane helix</keyword>
<feature type="transmembrane region" description="Helical" evidence="1">
    <location>
        <begin position="104"/>
        <end position="128"/>
    </location>
</feature>
<evidence type="ECO:0000313" key="2">
    <source>
        <dbReference type="EMBL" id="VEU82507.1"/>
    </source>
</evidence>
<dbReference type="AlphaFoldDB" id="A0A449BJK6"/>
<gene>
    <name evidence="2" type="ORF">NCTC10172_00521</name>
</gene>
<feature type="transmembrane region" description="Helical" evidence="1">
    <location>
        <begin position="27"/>
        <end position="52"/>
    </location>
</feature>
<feature type="transmembrane region" description="Helical" evidence="1">
    <location>
        <begin position="58"/>
        <end position="83"/>
    </location>
</feature>
<keyword evidence="1" id="KW-0812">Transmembrane</keyword>
<protein>
    <submittedName>
        <fullName evidence="2">Uncharacterized protein</fullName>
    </submittedName>
</protein>
<reference evidence="2 3" key="1">
    <citation type="submission" date="2019-01" db="EMBL/GenBank/DDBJ databases">
        <authorList>
            <consortium name="Pathogen Informatics"/>
        </authorList>
    </citation>
    <scope>NUCLEOTIDE SEQUENCE [LARGE SCALE GENOMIC DNA]</scope>
    <source>
        <strain evidence="2 3">NCTC10172</strain>
    </source>
</reference>
<organism evidence="2 3">
    <name type="scientific">Acholeplasma hippikon</name>
    <dbReference type="NCBI Taxonomy" id="264636"/>
    <lineage>
        <taxon>Bacteria</taxon>
        <taxon>Bacillati</taxon>
        <taxon>Mycoplasmatota</taxon>
        <taxon>Mollicutes</taxon>
        <taxon>Acholeplasmatales</taxon>
        <taxon>Acholeplasmataceae</taxon>
        <taxon>Acholeplasma</taxon>
    </lineage>
</organism>
<evidence type="ECO:0000256" key="1">
    <source>
        <dbReference type="SAM" id="Phobius"/>
    </source>
</evidence>
<sequence>MKYLSNLFITFKEQLKMLKTIDKKKRLFSVLWSILLNIFIFLPIYLIIGHLYLFNYLIYPAMFLMLFLTLFMIFLIIYLKYYILKVKYGEAKFKVHAIIIVHTIVYEFITLILGLAIITYIGVLLWFYRLR</sequence>